<accession>A0A3E1RFH6</accession>
<dbReference type="Proteomes" id="UP000260665">
    <property type="component" value="Unassembled WGS sequence"/>
</dbReference>
<protein>
    <recommendedName>
        <fullName evidence="5">Cytochrome c domain-containing protein</fullName>
    </recommendedName>
</protein>
<evidence type="ECO:0000256" key="1">
    <source>
        <dbReference type="ARBA" id="ARBA00022617"/>
    </source>
</evidence>
<feature type="domain" description="Cytochrome c" evidence="5">
    <location>
        <begin position="41"/>
        <end position="154"/>
    </location>
</feature>
<sequence>MCLLASLAAPALAQDPADARLGAGRRLFEEGVLANGAKLSGARADGTSLVGSAAACANCHRPSGMGSVEGDIQVAPISGRFLFPQEGERPLAVMDPRIGKRMSQKRAPHTEASLGQALREGVGSNGQILSPLMPRYALADADLKLVSDYLRQLSVSPSPGVEDRTIRFATVITPGVEPERKKIMLDMLRTAFMQKNGSTVVGNTARRHMVSAAELVLGTENKWALDVWELQGAPDTWAAQLQEYKRLAPPFALLSGISNTTWAPVEAFCESEHIPCWFPSVASAPQRSTPPRYAFYFNKGLPLEAEVLGSYLREQKAKGRLVQIARSSDASLGAADALAKTLGLASETKGLKTTVLDLSQWSEAEMPGKLQQQLKSLTAADTLMLWLRPADLRLLEPVLAQVPAVRVASGQLLGGGVGLMPESLRGNMRLVYPYATPSVRDTNMGYLYVWLKLRRIPIVDLALQSEVYFAVNFLTDTLAEMLDNLYRDYMVERAENMIGQREGRKAEDEMRDQTLVRPRVRKIPMEAGIPQPSFAPGRAEHMDGKREGTTIYPRLNLGPGQRYASKGAYIAHYDASAPDLLVTETPWIVP</sequence>
<evidence type="ECO:0000256" key="2">
    <source>
        <dbReference type="ARBA" id="ARBA00022723"/>
    </source>
</evidence>
<gene>
    <name evidence="6" type="ORF">DIC66_05205</name>
</gene>
<dbReference type="AlphaFoldDB" id="A0A3E1RFH6"/>
<dbReference type="SUPFAM" id="SSF53822">
    <property type="entry name" value="Periplasmic binding protein-like I"/>
    <property type="match status" value="1"/>
</dbReference>
<dbReference type="PROSITE" id="PS51007">
    <property type="entry name" value="CYTC"/>
    <property type="match status" value="1"/>
</dbReference>
<dbReference type="InterPro" id="IPR009056">
    <property type="entry name" value="Cyt_c-like_dom"/>
</dbReference>
<evidence type="ECO:0000256" key="3">
    <source>
        <dbReference type="ARBA" id="ARBA00023004"/>
    </source>
</evidence>
<dbReference type="InterPro" id="IPR036909">
    <property type="entry name" value="Cyt_c-like_dom_sf"/>
</dbReference>
<keyword evidence="7" id="KW-1185">Reference proteome</keyword>
<evidence type="ECO:0000259" key="5">
    <source>
        <dbReference type="PROSITE" id="PS51007"/>
    </source>
</evidence>
<keyword evidence="2 4" id="KW-0479">Metal-binding</keyword>
<reference evidence="6 7" key="1">
    <citation type="submission" date="2018-05" db="EMBL/GenBank/DDBJ databases">
        <title>Rhodoferax soyangensis sp.nov., isolated from an oligotrophic freshwater lake.</title>
        <authorList>
            <person name="Park M."/>
        </authorList>
    </citation>
    <scope>NUCLEOTIDE SEQUENCE [LARGE SCALE GENOMIC DNA]</scope>
    <source>
        <strain evidence="6 7">IMCC26218</strain>
    </source>
</reference>
<evidence type="ECO:0000256" key="4">
    <source>
        <dbReference type="PROSITE-ProRule" id="PRU00433"/>
    </source>
</evidence>
<dbReference type="EMBL" id="QFZK01000002">
    <property type="protein sequence ID" value="RFO98119.1"/>
    <property type="molecule type" value="Genomic_DNA"/>
</dbReference>
<comment type="caution">
    <text evidence="6">The sequence shown here is derived from an EMBL/GenBank/DDBJ whole genome shotgun (WGS) entry which is preliminary data.</text>
</comment>
<name>A0A3E1RFH6_9BURK</name>
<dbReference type="SUPFAM" id="SSF46626">
    <property type="entry name" value="Cytochrome c"/>
    <property type="match status" value="1"/>
</dbReference>
<keyword evidence="3 4" id="KW-0408">Iron</keyword>
<evidence type="ECO:0000313" key="7">
    <source>
        <dbReference type="Proteomes" id="UP000260665"/>
    </source>
</evidence>
<dbReference type="Pfam" id="PF00034">
    <property type="entry name" value="Cytochrom_C"/>
    <property type="match status" value="1"/>
</dbReference>
<proteinExistence type="predicted"/>
<keyword evidence="1 4" id="KW-0349">Heme</keyword>
<evidence type="ECO:0000313" key="6">
    <source>
        <dbReference type="EMBL" id="RFO98119.1"/>
    </source>
</evidence>
<dbReference type="GO" id="GO:0046872">
    <property type="term" value="F:metal ion binding"/>
    <property type="evidence" value="ECO:0007669"/>
    <property type="project" value="UniProtKB-KW"/>
</dbReference>
<dbReference type="GO" id="GO:0020037">
    <property type="term" value="F:heme binding"/>
    <property type="evidence" value="ECO:0007669"/>
    <property type="project" value="InterPro"/>
</dbReference>
<organism evidence="6 7">
    <name type="scientific">Rhodoferax lacus</name>
    <dbReference type="NCBI Taxonomy" id="2184758"/>
    <lineage>
        <taxon>Bacteria</taxon>
        <taxon>Pseudomonadati</taxon>
        <taxon>Pseudomonadota</taxon>
        <taxon>Betaproteobacteria</taxon>
        <taxon>Burkholderiales</taxon>
        <taxon>Comamonadaceae</taxon>
        <taxon>Rhodoferax</taxon>
    </lineage>
</organism>
<dbReference type="Gene3D" id="1.10.760.10">
    <property type="entry name" value="Cytochrome c-like domain"/>
    <property type="match status" value="1"/>
</dbReference>
<dbReference type="InterPro" id="IPR028082">
    <property type="entry name" value="Peripla_BP_I"/>
</dbReference>
<dbReference type="GO" id="GO:0009055">
    <property type="term" value="F:electron transfer activity"/>
    <property type="evidence" value="ECO:0007669"/>
    <property type="project" value="InterPro"/>
</dbReference>